<dbReference type="SMART" id="SM00336">
    <property type="entry name" value="BBOX"/>
    <property type="match status" value="1"/>
</dbReference>
<evidence type="ECO:0000256" key="2">
    <source>
        <dbReference type="ARBA" id="ARBA00022723"/>
    </source>
</evidence>
<dbReference type="InterPro" id="IPR051051">
    <property type="entry name" value="E3_ubiq-ligase_TRIM/RNF"/>
</dbReference>
<reference evidence="12" key="2">
    <citation type="submission" date="2025-08" db="UniProtKB">
        <authorList>
            <consortium name="RefSeq"/>
        </authorList>
    </citation>
    <scope>IDENTIFICATION</scope>
    <source>
        <tissue evidence="12">Blood</tissue>
    </source>
</reference>
<dbReference type="InterPro" id="IPR003877">
    <property type="entry name" value="SPRY_dom"/>
</dbReference>
<evidence type="ECO:0000259" key="9">
    <source>
        <dbReference type="PROSITE" id="PS50119"/>
    </source>
</evidence>
<feature type="coiled-coil region" evidence="7">
    <location>
        <begin position="263"/>
        <end position="297"/>
    </location>
</feature>
<keyword evidence="5" id="KW-0391">Immunity</keyword>
<dbReference type="Pfam" id="PF00643">
    <property type="entry name" value="zf-B_box"/>
    <property type="match status" value="1"/>
</dbReference>
<feature type="domain" description="RING-type" evidence="8">
    <location>
        <begin position="16"/>
        <end position="59"/>
    </location>
</feature>
<keyword evidence="1" id="KW-0399">Innate immunity</keyword>
<organism evidence="11 12">
    <name type="scientific">Ictalurus punctatus</name>
    <name type="common">Channel catfish</name>
    <name type="synonym">Silurus punctatus</name>
    <dbReference type="NCBI Taxonomy" id="7998"/>
    <lineage>
        <taxon>Eukaryota</taxon>
        <taxon>Metazoa</taxon>
        <taxon>Chordata</taxon>
        <taxon>Craniata</taxon>
        <taxon>Vertebrata</taxon>
        <taxon>Euteleostomi</taxon>
        <taxon>Actinopterygii</taxon>
        <taxon>Neopterygii</taxon>
        <taxon>Teleostei</taxon>
        <taxon>Ostariophysi</taxon>
        <taxon>Siluriformes</taxon>
        <taxon>Ictaluridae</taxon>
        <taxon>Ictalurus</taxon>
    </lineage>
</organism>
<dbReference type="Gene3D" id="2.60.120.920">
    <property type="match status" value="1"/>
</dbReference>
<evidence type="ECO:0000256" key="3">
    <source>
        <dbReference type="ARBA" id="ARBA00022771"/>
    </source>
</evidence>
<evidence type="ECO:0000256" key="4">
    <source>
        <dbReference type="ARBA" id="ARBA00022833"/>
    </source>
</evidence>
<reference evidence="11" key="1">
    <citation type="journal article" date="2016" name="Nat. Commun.">
        <title>The channel catfish genome sequence provides insights into the evolution of scale formation in teleosts.</title>
        <authorList>
            <person name="Liu Z."/>
            <person name="Liu S."/>
            <person name="Yao J."/>
            <person name="Bao L."/>
            <person name="Zhang J."/>
            <person name="Li Y."/>
            <person name="Jiang C."/>
            <person name="Sun L."/>
            <person name="Wang R."/>
            <person name="Zhang Y."/>
            <person name="Zhou T."/>
            <person name="Zeng Q."/>
            <person name="Fu Q."/>
            <person name="Gao S."/>
            <person name="Li N."/>
            <person name="Koren S."/>
            <person name="Jiang Y."/>
            <person name="Zimin A."/>
            <person name="Xu P."/>
            <person name="Phillippy A.M."/>
            <person name="Geng X."/>
            <person name="Song L."/>
            <person name="Sun F."/>
            <person name="Li C."/>
            <person name="Wang X."/>
            <person name="Chen A."/>
            <person name="Jin Y."/>
            <person name="Yuan Z."/>
            <person name="Yang Y."/>
            <person name="Tan S."/>
            <person name="Peatman E."/>
            <person name="Lu J."/>
            <person name="Qin Z."/>
            <person name="Dunham R."/>
            <person name="Li Z."/>
            <person name="Sonstegard T."/>
            <person name="Feng J."/>
            <person name="Danzmann R.G."/>
            <person name="Schroeder S."/>
            <person name="Scheffler B."/>
            <person name="Duke M.V."/>
            <person name="Ballard L."/>
            <person name="Kucuktas H."/>
            <person name="Kaltenboeck L."/>
            <person name="Liu H."/>
            <person name="Armbruster J."/>
            <person name="Xie Y."/>
            <person name="Kirby M.L."/>
            <person name="Tian Y."/>
            <person name="Flanagan M.E."/>
            <person name="Mu W."/>
            <person name="Waldbieser G.C."/>
        </authorList>
    </citation>
    <scope>NUCLEOTIDE SEQUENCE [LARGE SCALE GENOMIC DNA]</scope>
    <source>
        <strain evidence="11">SDA103</strain>
    </source>
</reference>
<dbReference type="GO" id="GO:0045087">
    <property type="term" value="P:innate immune response"/>
    <property type="evidence" value="ECO:0007669"/>
    <property type="project" value="UniProtKB-KW"/>
</dbReference>
<evidence type="ECO:0000256" key="7">
    <source>
        <dbReference type="SAM" id="Coils"/>
    </source>
</evidence>
<dbReference type="Pfam" id="PF13765">
    <property type="entry name" value="PRY"/>
    <property type="match status" value="1"/>
</dbReference>
<keyword evidence="4" id="KW-0862">Zinc</keyword>
<dbReference type="PANTHER" id="PTHR25465">
    <property type="entry name" value="B-BOX DOMAIN CONTAINING"/>
    <property type="match status" value="1"/>
</dbReference>
<dbReference type="RefSeq" id="XP_017311261.1">
    <property type="nucleotide sequence ID" value="XM_017455772.3"/>
</dbReference>
<dbReference type="InterPro" id="IPR001841">
    <property type="entry name" value="Znf_RING"/>
</dbReference>
<dbReference type="SMART" id="SM00449">
    <property type="entry name" value="SPRY"/>
    <property type="match status" value="1"/>
</dbReference>
<dbReference type="SMART" id="SM00184">
    <property type="entry name" value="RING"/>
    <property type="match status" value="1"/>
</dbReference>
<dbReference type="GO" id="GO:0005737">
    <property type="term" value="C:cytoplasm"/>
    <property type="evidence" value="ECO:0007669"/>
    <property type="project" value="UniProtKB-ARBA"/>
</dbReference>
<feature type="domain" description="B30.2/SPRY" evidence="10">
    <location>
        <begin position="366"/>
        <end position="557"/>
    </location>
</feature>
<dbReference type="Gene3D" id="3.30.160.60">
    <property type="entry name" value="Classic Zinc Finger"/>
    <property type="match status" value="1"/>
</dbReference>
<dbReference type="GeneID" id="108257762"/>
<dbReference type="PROSITE" id="PS00518">
    <property type="entry name" value="ZF_RING_1"/>
    <property type="match status" value="1"/>
</dbReference>
<evidence type="ECO:0000259" key="10">
    <source>
        <dbReference type="PROSITE" id="PS50188"/>
    </source>
</evidence>
<keyword evidence="2" id="KW-0479">Metal-binding</keyword>
<dbReference type="OrthoDB" id="6105938at2759"/>
<evidence type="ECO:0000256" key="1">
    <source>
        <dbReference type="ARBA" id="ARBA00022588"/>
    </source>
</evidence>
<protein>
    <submittedName>
        <fullName evidence="12">E3 ubiquitin/ISG15 ligase TRIM25 isoform X1</fullName>
    </submittedName>
</protein>
<dbReference type="InterPro" id="IPR013320">
    <property type="entry name" value="ConA-like_dom_sf"/>
</dbReference>
<evidence type="ECO:0000259" key="8">
    <source>
        <dbReference type="PROSITE" id="PS50089"/>
    </source>
</evidence>
<evidence type="ECO:0000313" key="12">
    <source>
        <dbReference type="RefSeq" id="XP_017311261.1"/>
    </source>
</evidence>
<evidence type="ECO:0000313" key="11">
    <source>
        <dbReference type="Proteomes" id="UP000221080"/>
    </source>
</evidence>
<sequence length="557" mass="64054">MAEDSNISVDHLQFSCSICLDLLKDPVTTPCGHSFCMVCINDFWDQPLQKGVYSCPQCRETFMPRPVLRRNNVMAEVVEKLKWKDLSSASASRYSSESGDVECDICSESKEKAVRSCLVCLASFCKTHLKPHYESPAFKKHKLVQACKQLQKKICARHDKLIDFYCRTDQTIICALCRLDEHKGHNMVSAASERSEKQKEIRDMQRKSQQKIMEKEKKLQDLQQAVNTLKSSSQAAVGESERIFTELLLFIEEKCYEVTELIRAQERSELDQATGLQQQLEQEIADLKKRDTELQLLSDTEDHVYFLQSFQTIWSTSKAKDLSRMSINQHISFEGVRKCISDLKEQFEECCKDKFNQINPNVAKIQMILPCEPKTREEFLQYFCHLTLDPNTVNEALWLTDNQRKVSRSGKLNPYPSHPERFDGYGQVLCKQSVCGRCYWEVEWSRGGWVYISVAYKGISRKGRGKECWFGHNTQSWSLECSSTLSFWHSDIQTKISGPLSSRIGVYVDHSAGTLSFYSVSDTMNLLYRVQTIFTESLYPGFWVNALATAKLCYSVD</sequence>
<evidence type="ECO:0000256" key="5">
    <source>
        <dbReference type="ARBA" id="ARBA00022859"/>
    </source>
</evidence>
<accession>A0A2D0Q0Q6</accession>
<dbReference type="InterPro" id="IPR006574">
    <property type="entry name" value="PRY"/>
</dbReference>
<dbReference type="InterPro" id="IPR013083">
    <property type="entry name" value="Znf_RING/FYVE/PHD"/>
</dbReference>
<proteinExistence type="predicted"/>
<dbReference type="Gene3D" id="3.30.40.10">
    <property type="entry name" value="Zinc/RING finger domain, C3HC4 (zinc finger)"/>
    <property type="match status" value="1"/>
</dbReference>
<keyword evidence="12" id="KW-0436">Ligase</keyword>
<dbReference type="PRINTS" id="PR01407">
    <property type="entry name" value="BUTYPHLNCDUF"/>
</dbReference>
<feature type="coiled-coil region" evidence="7">
    <location>
        <begin position="187"/>
        <end position="232"/>
    </location>
</feature>
<evidence type="ECO:0000256" key="6">
    <source>
        <dbReference type="PROSITE-ProRule" id="PRU00024"/>
    </source>
</evidence>
<dbReference type="SUPFAM" id="SSF57850">
    <property type="entry name" value="RING/U-box"/>
    <property type="match status" value="1"/>
</dbReference>
<dbReference type="PROSITE" id="PS50188">
    <property type="entry name" value="B302_SPRY"/>
    <property type="match status" value="1"/>
</dbReference>
<dbReference type="PANTHER" id="PTHR25465:SF5">
    <property type="entry name" value="E3 UBIQUITIN_ISG15 LIGASE TRIM25-RELATED"/>
    <property type="match status" value="1"/>
</dbReference>
<dbReference type="PROSITE" id="PS50119">
    <property type="entry name" value="ZF_BBOX"/>
    <property type="match status" value="1"/>
</dbReference>
<dbReference type="Proteomes" id="UP000221080">
    <property type="component" value="Chromosome 25"/>
</dbReference>
<keyword evidence="3 6" id="KW-0863">Zinc-finger</keyword>
<dbReference type="SUPFAM" id="SSF49899">
    <property type="entry name" value="Concanavalin A-like lectins/glucanases"/>
    <property type="match status" value="1"/>
</dbReference>
<dbReference type="AlphaFoldDB" id="A0A2D0Q0Q6"/>
<dbReference type="InterPro" id="IPR000315">
    <property type="entry name" value="Znf_B-box"/>
</dbReference>
<dbReference type="Gene3D" id="4.10.830.40">
    <property type="match status" value="1"/>
</dbReference>
<dbReference type="OMA" id="MSINQHI"/>
<dbReference type="Pfam" id="PF25600">
    <property type="entry name" value="TRIM_CC"/>
    <property type="match status" value="1"/>
</dbReference>
<dbReference type="CDD" id="cd16040">
    <property type="entry name" value="SPRY_PRY_SNTX"/>
    <property type="match status" value="1"/>
</dbReference>
<dbReference type="CDD" id="cd19769">
    <property type="entry name" value="Bbox2_TRIM16-like"/>
    <property type="match status" value="1"/>
</dbReference>
<dbReference type="Pfam" id="PF15227">
    <property type="entry name" value="zf-C3HC4_4"/>
    <property type="match status" value="1"/>
</dbReference>
<keyword evidence="11" id="KW-1185">Reference proteome</keyword>
<dbReference type="GO" id="GO:0008270">
    <property type="term" value="F:zinc ion binding"/>
    <property type="evidence" value="ECO:0007669"/>
    <property type="project" value="UniProtKB-KW"/>
</dbReference>
<dbReference type="InterPro" id="IPR043136">
    <property type="entry name" value="B30.2/SPRY_sf"/>
</dbReference>
<dbReference type="PROSITE" id="PS50089">
    <property type="entry name" value="ZF_RING_2"/>
    <property type="match status" value="1"/>
</dbReference>
<gene>
    <name evidence="12" type="primary">LOC108257762</name>
</gene>
<dbReference type="InterPro" id="IPR058030">
    <property type="entry name" value="TRIM8/14/16/25/29/45/65_CC"/>
</dbReference>
<dbReference type="GO" id="GO:0016874">
    <property type="term" value="F:ligase activity"/>
    <property type="evidence" value="ECO:0007669"/>
    <property type="project" value="UniProtKB-KW"/>
</dbReference>
<dbReference type="InterPro" id="IPR017907">
    <property type="entry name" value="Znf_RING_CS"/>
</dbReference>
<dbReference type="InterPro" id="IPR003879">
    <property type="entry name" value="Butyrophylin_SPRY"/>
</dbReference>
<dbReference type="KEGG" id="ipu:108257762"/>
<dbReference type="Pfam" id="PF00622">
    <property type="entry name" value="SPRY"/>
    <property type="match status" value="1"/>
</dbReference>
<dbReference type="SUPFAM" id="SSF57845">
    <property type="entry name" value="B-box zinc-binding domain"/>
    <property type="match status" value="1"/>
</dbReference>
<dbReference type="SMART" id="SM00589">
    <property type="entry name" value="PRY"/>
    <property type="match status" value="1"/>
</dbReference>
<name>A0A2D0Q0Q6_ICTPU</name>
<keyword evidence="7" id="KW-0175">Coiled coil</keyword>
<dbReference type="InterPro" id="IPR001870">
    <property type="entry name" value="B30.2/SPRY"/>
</dbReference>
<feature type="domain" description="B box-type" evidence="9">
    <location>
        <begin position="150"/>
        <end position="190"/>
    </location>
</feature>